<reference evidence="2 3" key="1">
    <citation type="submission" date="2023-05" db="EMBL/GenBank/DDBJ databases">
        <title>Actinoplanes sp. NEAU-A12 genome sequencing.</title>
        <authorList>
            <person name="Wang Z.-S."/>
        </authorList>
    </citation>
    <scope>NUCLEOTIDE SEQUENCE [LARGE SCALE GENOMIC DNA]</scope>
    <source>
        <strain evidence="2 3">NEAU-A12</strain>
    </source>
</reference>
<accession>A0ABT6WQD8</accession>
<dbReference type="Proteomes" id="UP001241758">
    <property type="component" value="Unassembled WGS sequence"/>
</dbReference>
<name>A0ABT6WQD8_9ACTN</name>
<proteinExistence type="predicted"/>
<feature type="region of interest" description="Disordered" evidence="1">
    <location>
        <begin position="179"/>
        <end position="218"/>
    </location>
</feature>
<keyword evidence="3" id="KW-1185">Reference proteome</keyword>
<evidence type="ECO:0000256" key="1">
    <source>
        <dbReference type="SAM" id="MobiDB-lite"/>
    </source>
</evidence>
<evidence type="ECO:0008006" key="4">
    <source>
        <dbReference type="Google" id="ProtNLM"/>
    </source>
</evidence>
<gene>
    <name evidence="2" type="ORF">QLQ12_25395</name>
</gene>
<sequence length="218" mass="24205">MSATLTIVLIVVVLLLVAAVVFGVQAARRRRLRQTFGPEYDRVVADTGSRAEAEKELHERTKRHSQLELKPLSAESRARYSAAWEEVQIRFVDNPGEAVSTADELVTRLIAERGYPTGGYDEQLADLSVEHAATLEHYRSAHDISRRSREGQAETEDLRQALVHYRALFADLLGENPVAHLTPEPRRASEDAETSTESSTETSTDPGVARSRPDATSR</sequence>
<organism evidence="2 3">
    <name type="scientific">Actinoplanes sandaracinus</name>
    <dbReference type="NCBI Taxonomy" id="3045177"/>
    <lineage>
        <taxon>Bacteria</taxon>
        <taxon>Bacillati</taxon>
        <taxon>Actinomycetota</taxon>
        <taxon>Actinomycetes</taxon>
        <taxon>Micromonosporales</taxon>
        <taxon>Micromonosporaceae</taxon>
        <taxon>Actinoplanes</taxon>
    </lineage>
</organism>
<feature type="compositionally biased region" description="Low complexity" evidence="1">
    <location>
        <begin position="195"/>
        <end position="205"/>
    </location>
</feature>
<comment type="caution">
    <text evidence="2">The sequence shown here is derived from an EMBL/GenBank/DDBJ whole genome shotgun (WGS) entry which is preliminary data.</text>
</comment>
<protein>
    <recommendedName>
        <fullName evidence="4">Secreted protein</fullName>
    </recommendedName>
</protein>
<evidence type="ECO:0000313" key="2">
    <source>
        <dbReference type="EMBL" id="MDI6101958.1"/>
    </source>
</evidence>
<dbReference type="RefSeq" id="WP_282762956.1">
    <property type="nucleotide sequence ID" value="NZ_JASCTH010000017.1"/>
</dbReference>
<dbReference type="EMBL" id="JASCTH010000017">
    <property type="protein sequence ID" value="MDI6101958.1"/>
    <property type="molecule type" value="Genomic_DNA"/>
</dbReference>
<evidence type="ECO:0000313" key="3">
    <source>
        <dbReference type="Proteomes" id="UP001241758"/>
    </source>
</evidence>